<accession>A0AA35SBD8</accession>
<dbReference type="PANTHER" id="PTHR13071:SF4">
    <property type="entry name" value="SMALL RIBOSOMAL SUBUNIT PROTEIN MS22"/>
    <property type="match status" value="1"/>
</dbReference>
<dbReference type="EMBL" id="CASHTH010002151">
    <property type="protein sequence ID" value="CAI8025446.1"/>
    <property type="molecule type" value="Genomic_DNA"/>
</dbReference>
<organism evidence="1 2">
    <name type="scientific">Geodia barretti</name>
    <name type="common">Barrett's horny sponge</name>
    <dbReference type="NCBI Taxonomy" id="519541"/>
    <lineage>
        <taxon>Eukaryota</taxon>
        <taxon>Metazoa</taxon>
        <taxon>Porifera</taxon>
        <taxon>Demospongiae</taxon>
        <taxon>Heteroscleromorpha</taxon>
        <taxon>Tetractinellida</taxon>
        <taxon>Astrophorina</taxon>
        <taxon>Geodiidae</taxon>
        <taxon>Geodia</taxon>
    </lineage>
</organism>
<dbReference type="GO" id="GO:0005763">
    <property type="term" value="C:mitochondrial small ribosomal subunit"/>
    <property type="evidence" value="ECO:0007669"/>
    <property type="project" value="TreeGrafter"/>
</dbReference>
<dbReference type="Pfam" id="PF10245">
    <property type="entry name" value="MRP-S22"/>
    <property type="match status" value="1"/>
</dbReference>
<evidence type="ECO:0000313" key="2">
    <source>
        <dbReference type="Proteomes" id="UP001174909"/>
    </source>
</evidence>
<dbReference type="AlphaFoldDB" id="A0AA35SBD8"/>
<sequence length="322" mass="36905">MSSLRNVVRLAGRCARAHRRLCTVQGVVAGVSVEDERVRELLGRVNGMDMDVVFAPRKEPLVPPRYQLMTRDQLHKAHVEAVTEAKKLLEMTPVLPEREPRGETLRHDEELDGYLEHRMVFTNISMNKDNRDREVVVREPTGVLREATWEERDRMMQVYFPSLGRRMWLPHMLTEEGLLPVLEAGRYGDILDMACLQCEPDSEDYIRVHRTVYDRIEVEGAYDSLRSTRHFGGLVWYLVQQERIVGLVKDLVEKYLWSEGEALVELYLLCHPHCSLASSTDSTPGKKLEAFCRHYSLGQLLAQLATCRDSAADTVLATQSIT</sequence>
<protein>
    <submittedName>
        <fullName evidence="1">28S ribosomal protein S22, mitochondrial</fullName>
    </submittedName>
</protein>
<keyword evidence="1" id="KW-0687">Ribonucleoprotein</keyword>
<evidence type="ECO:0000313" key="1">
    <source>
        <dbReference type="EMBL" id="CAI8025446.1"/>
    </source>
</evidence>
<dbReference type="Proteomes" id="UP001174909">
    <property type="component" value="Unassembled WGS sequence"/>
</dbReference>
<comment type="caution">
    <text evidence="1">The sequence shown here is derived from an EMBL/GenBank/DDBJ whole genome shotgun (WGS) entry which is preliminary data.</text>
</comment>
<gene>
    <name evidence="1" type="ORF">GBAR_LOCUS14703</name>
</gene>
<dbReference type="PANTHER" id="PTHR13071">
    <property type="entry name" value="MITOCHONDRIAL 28S RIBOSOMAL PROTEIN S22"/>
    <property type="match status" value="1"/>
</dbReference>
<keyword evidence="2" id="KW-1185">Reference proteome</keyword>
<reference evidence="1" key="1">
    <citation type="submission" date="2023-03" db="EMBL/GenBank/DDBJ databases">
        <authorList>
            <person name="Steffen K."/>
            <person name="Cardenas P."/>
        </authorList>
    </citation>
    <scope>NUCLEOTIDE SEQUENCE</scope>
</reference>
<dbReference type="InterPro" id="IPR019374">
    <property type="entry name" value="Ribosomal_mS22"/>
</dbReference>
<keyword evidence="1" id="KW-0689">Ribosomal protein</keyword>
<name>A0AA35SBD8_GEOBA</name>
<proteinExistence type="predicted"/>
<dbReference type="GO" id="GO:0003735">
    <property type="term" value="F:structural constituent of ribosome"/>
    <property type="evidence" value="ECO:0007669"/>
    <property type="project" value="TreeGrafter"/>
</dbReference>